<dbReference type="EC" id="2.7.1.170" evidence="1"/>
<comment type="pathway">
    <text evidence="1">Cell wall biogenesis; peptidoglycan recycling.</text>
</comment>
<dbReference type="GO" id="GO:0097175">
    <property type="term" value="P:1,6-anhydro-N-acetyl-beta-muramic acid catabolic process"/>
    <property type="evidence" value="ECO:0007669"/>
    <property type="project" value="UniProtKB-UniRule"/>
</dbReference>
<gene>
    <name evidence="1" type="primary">anmK</name>
    <name evidence="2" type="ORF">FKR81_16350</name>
</gene>
<dbReference type="EMBL" id="VOBR01000009">
    <property type="protein sequence ID" value="TWP51189.1"/>
    <property type="molecule type" value="Genomic_DNA"/>
</dbReference>
<comment type="function">
    <text evidence="1">Catalyzes the specific phosphorylation of 1,6-anhydro-N-acetylmuramic acid (anhMurNAc) with the simultaneous cleavage of the 1,6-anhydro ring, generating MurNAc-6-P. Is required for the utilization of anhMurNAc either imported from the medium or derived from its own cell wall murein, and thus plays a role in cell wall recycling.</text>
</comment>
<name>A0A563EU28_9PSEU</name>
<dbReference type="Proteomes" id="UP000316639">
    <property type="component" value="Unassembled WGS sequence"/>
</dbReference>
<keyword evidence="1" id="KW-0119">Carbohydrate metabolism</keyword>
<dbReference type="GO" id="GO:0006040">
    <property type="term" value="P:amino sugar metabolic process"/>
    <property type="evidence" value="ECO:0007669"/>
    <property type="project" value="InterPro"/>
</dbReference>
<dbReference type="AlphaFoldDB" id="A0A563EU28"/>
<dbReference type="Pfam" id="PF03702">
    <property type="entry name" value="AnmK"/>
    <property type="match status" value="1"/>
</dbReference>
<proteinExistence type="inferred from homology"/>
<dbReference type="InterPro" id="IPR043129">
    <property type="entry name" value="ATPase_NBD"/>
</dbReference>
<dbReference type="GO" id="GO:0005524">
    <property type="term" value="F:ATP binding"/>
    <property type="evidence" value="ECO:0007669"/>
    <property type="project" value="UniProtKB-UniRule"/>
</dbReference>
<dbReference type="PANTHER" id="PTHR30605:SF0">
    <property type="entry name" value="ANHYDRO-N-ACETYLMURAMIC ACID KINASE"/>
    <property type="match status" value="1"/>
</dbReference>
<evidence type="ECO:0000256" key="1">
    <source>
        <dbReference type="HAMAP-Rule" id="MF_01270"/>
    </source>
</evidence>
<dbReference type="GO" id="GO:0016301">
    <property type="term" value="F:kinase activity"/>
    <property type="evidence" value="ECO:0007669"/>
    <property type="project" value="UniProtKB-KW"/>
</dbReference>
<dbReference type="InterPro" id="IPR005338">
    <property type="entry name" value="Anhydro_N_Ac-Mur_kinase"/>
</dbReference>
<keyword evidence="1 2" id="KW-0418">Kinase</keyword>
<dbReference type="UniPathway" id="UPA00544"/>
<dbReference type="NCBIfam" id="NF007146">
    <property type="entry name" value="PRK09585.2-6"/>
    <property type="match status" value="1"/>
</dbReference>
<keyword evidence="3" id="KW-1185">Reference proteome</keyword>
<feature type="binding site" evidence="1">
    <location>
        <begin position="59"/>
        <end position="66"/>
    </location>
    <ligand>
        <name>ATP</name>
        <dbReference type="ChEBI" id="CHEBI:30616"/>
    </ligand>
</feature>
<dbReference type="OrthoDB" id="9763949at2"/>
<keyword evidence="1" id="KW-0067">ATP-binding</keyword>
<keyword evidence="1 2" id="KW-0808">Transferase</keyword>
<accession>A0A563EU28</accession>
<comment type="similarity">
    <text evidence="1">Belongs to the anhydro-N-acetylmuramic acid kinase family.</text>
</comment>
<dbReference type="HAMAP" id="MF_01270">
    <property type="entry name" value="AnhMurNAc_kinase"/>
    <property type="match status" value="1"/>
</dbReference>
<sequence length="426" mass="44343">MTAIKIRDEVDTEASFHGPFRDSSTTKRTIQQRFNRTLLRHDPVWNRPLPVRVIGLISGTSMDGIDVAVADLTVTGDLVRLVPVEHAEHPFPDDLRALPRDLAGVCALDTRLGQAFGDVAAGYLPADLVSSLGQTVHHEVVDGRCLGTLQLGQPAWIAERTGLPVVADLRTRDVAAGGHGAPLASTLDALWLGELAAGSGKPALALNIGGIANITVVAPGTAPVAYDTGPGNALMDAAMEVLSGGRVRQDTGGAFAARGTVQDDVLAKLLEDPYYAAIPPKSTGKEHFNAGYLTGFRTLTAEDLLATLTELTARTIADACRQHDAGVVVASGGGMRNPVLAEALRRALDPIPLRGSDSLGLPRDGKEAYLAALLGFLTWHGIPANAPTATGASGPRLLGSITPGAAPLRLPEPVTSAVTRLRVGGS</sequence>
<evidence type="ECO:0000313" key="3">
    <source>
        <dbReference type="Proteomes" id="UP000316639"/>
    </source>
</evidence>
<comment type="caution">
    <text evidence="2">The sequence shown here is derived from an EMBL/GenBank/DDBJ whole genome shotgun (WGS) entry which is preliminary data.</text>
</comment>
<dbReference type="UniPathway" id="UPA00343"/>
<protein>
    <recommendedName>
        <fullName evidence="1">Anhydro-N-acetylmuramic acid kinase</fullName>
        <ecNumber evidence="1">2.7.1.170</ecNumber>
    </recommendedName>
    <alternativeName>
        <fullName evidence="1">AnhMurNAc kinase</fullName>
    </alternativeName>
</protein>
<dbReference type="SUPFAM" id="SSF53067">
    <property type="entry name" value="Actin-like ATPase domain"/>
    <property type="match status" value="1"/>
</dbReference>
<comment type="pathway">
    <text evidence="1">Amino-sugar metabolism; 1,6-anhydro-N-acetylmuramate degradation.</text>
</comment>
<reference evidence="2 3" key="1">
    <citation type="submission" date="2019-07" db="EMBL/GenBank/DDBJ databases">
        <title>Lentzea xizangensis sp. nov., isolated from Qinghai-Tibetan Plateau Soils.</title>
        <authorList>
            <person name="Huang J."/>
        </authorList>
    </citation>
    <scope>NUCLEOTIDE SEQUENCE [LARGE SCALE GENOMIC DNA]</scope>
    <source>
        <strain evidence="2 3">FXJ1.1311</strain>
    </source>
</reference>
<evidence type="ECO:0000313" key="2">
    <source>
        <dbReference type="EMBL" id="TWP51189.1"/>
    </source>
</evidence>
<organism evidence="2 3">
    <name type="scientific">Lentzea tibetensis</name>
    <dbReference type="NCBI Taxonomy" id="2591470"/>
    <lineage>
        <taxon>Bacteria</taxon>
        <taxon>Bacillati</taxon>
        <taxon>Actinomycetota</taxon>
        <taxon>Actinomycetes</taxon>
        <taxon>Pseudonocardiales</taxon>
        <taxon>Pseudonocardiaceae</taxon>
        <taxon>Lentzea</taxon>
    </lineage>
</organism>
<comment type="catalytic activity">
    <reaction evidence="1">
        <text>1,6-anhydro-N-acetyl-beta-muramate + ATP + H2O = N-acetyl-D-muramate 6-phosphate + ADP + H(+)</text>
        <dbReference type="Rhea" id="RHEA:24952"/>
        <dbReference type="ChEBI" id="CHEBI:15377"/>
        <dbReference type="ChEBI" id="CHEBI:15378"/>
        <dbReference type="ChEBI" id="CHEBI:30616"/>
        <dbReference type="ChEBI" id="CHEBI:58690"/>
        <dbReference type="ChEBI" id="CHEBI:58722"/>
        <dbReference type="ChEBI" id="CHEBI:456216"/>
        <dbReference type="EC" id="2.7.1.170"/>
    </reaction>
</comment>
<dbReference type="GO" id="GO:0009254">
    <property type="term" value="P:peptidoglycan turnover"/>
    <property type="evidence" value="ECO:0007669"/>
    <property type="project" value="UniProtKB-UniRule"/>
</dbReference>
<dbReference type="Gene3D" id="3.30.420.40">
    <property type="match status" value="2"/>
</dbReference>
<dbReference type="GO" id="GO:0016773">
    <property type="term" value="F:phosphotransferase activity, alcohol group as acceptor"/>
    <property type="evidence" value="ECO:0007669"/>
    <property type="project" value="UniProtKB-UniRule"/>
</dbReference>
<dbReference type="PANTHER" id="PTHR30605">
    <property type="entry name" value="ANHYDRO-N-ACETYLMURAMIC ACID KINASE"/>
    <property type="match status" value="1"/>
</dbReference>
<keyword evidence="1" id="KW-0547">Nucleotide-binding</keyword>